<keyword evidence="4" id="KW-1185">Reference proteome</keyword>
<keyword evidence="2" id="KW-1133">Transmembrane helix</keyword>
<protein>
    <recommendedName>
        <fullName evidence="5">Transmembrane protein</fullName>
    </recommendedName>
</protein>
<proteinExistence type="predicted"/>
<dbReference type="EMBL" id="JBBWWR010000003">
    <property type="protein sequence ID" value="KAK8969247.1"/>
    <property type="molecule type" value="Genomic_DNA"/>
</dbReference>
<dbReference type="PANTHER" id="PTHR36794:SF1">
    <property type="entry name" value="TRANSMEMBRANE PROTEIN"/>
    <property type="match status" value="1"/>
</dbReference>
<feature type="compositionally biased region" description="Low complexity" evidence="1">
    <location>
        <begin position="87"/>
        <end position="96"/>
    </location>
</feature>
<comment type="caution">
    <text evidence="3">The sequence shown here is derived from an EMBL/GenBank/DDBJ whole genome shotgun (WGS) entry which is preliminary data.</text>
</comment>
<accession>A0ABR2MZG7</accession>
<keyword evidence="2" id="KW-0472">Membrane</keyword>
<name>A0ABR2MZG7_9ASPA</name>
<organism evidence="3 4">
    <name type="scientific">Platanthera guangdongensis</name>
    <dbReference type="NCBI Taxonomy" id="2320717"/>
    <lineage>
        <taxon>Eukaryota</taxon>
        <taxon>Viridiplantae</taxon>
        <taxon>Streptophyta</taxon>
        <taxon>Embryophyta</taxon>
        <taxon>Tracheophyta</taxon>
        <taxon>Spermatophyta</taxon>
        <taxon>Magnoliopsida</taxon>
        <taxon>Liliopsida</taxon>
        <taxon>Asparagales</taxon>
        <taxon>Orchidaceae</taxon>
        <taxon>Orchidoideae</taxon>
        <taxon>Orchideae</taxon>
        <taxon>Orchidinae</taxon>
        <taxon>Platanthera</taxon>
    </lineage>
</organism>
<dbReference type="PANTHER" id="PTHR36794">
    <property type="entry name" value="TRANSMEMBRANE PROTEIN"/>
    <property type="match status" value="1"/>
</dbReference>
<evidence type="ECO:0008006" key="5">
    <source>
        <dbReference type="Google" id="ProtNLM"/>
    </source>
</evidence>
<evidence type="ECO:0000313" key="3">
    <source>
        <dbReference type="EMBL" id="KAK8969247.1"/>
    </source>
</evidence>
<keyword evidence="2" id="KW-0812">Transmembrane</keyword>
<evidence type="ECO:0000256" key="2">
    <source>
        <dbReference type="SAM" id="Phobius"/>
    </source>
</evidence>
<sequence length="117" mass="13599">MDVGKKDDGGEEIDKKLPAGWNEKMQREWKKIREHAETYPYVWGSYILVYGSFGVYFTYRWRKLRQTEDRVRILREQLRKLSEEGDAASSGASSGAFEKPPSAKSVPTPRKVDEEIR</sequence>
<feature type="transmembrane region" description="Helical" evidence="2">
    <location>
        <begin position="41"/>
        <end position="59"/>
    </location>
</feature>
<gene>
    <name evidence="3" type="ORF">KSP40_PGU007887</name>
</gene>
<dbReference type="Proteomes" id="UP001412067">
    <property type="component" value="Unassembled WGS sequence"/>
</dbReference>
<evidence type="ECO:0000313" key="4">
    <source>
        <dbReference type="Proteomes" id="UP001412067"/>
    </source>
</evidence>
<reference evidence="3 4" key="1">
    <citation type="journal article" date="2022" name="Nat. Plants">
        <title>Genomes of leafy and leafless Platanthera orchids illuminate the evolution of mycoheterotrophy.</title>
        <authorList>
            <person name="Li M.H."/>
            <person name="Liu K.W."/>
            <person name="Li Z."/>
            <person name="Lu H.C."/>
            <person name="Ye Q.L."/>
            <person name="Zhang D."/>
            <person name="Wang J.Y."/>
            <person name="Li Y.F."/>
            <person name="Zhong Z.M."/>
            <person name="Liu X."/>
            <person name="Yu X."/>
            <person name="Liu D.K."/>
            <person name="Tu X.D."/>
            <person name="Liu B."/>
            <person name="Hao Y."/>
            <person name="Liao X.Y."/>
            <person name="Jiang Y.T."/>
            <person name="Sun W.H."/>
            <person name="Chen J."/>
            <person name="Chen Y.Q."/>
            <person name="Ai Y."/>
            <person name="Zhai J.W."/>
            <person name="Wu S.S."/>
            <person name="Zhou Z."/>
            <person name="Hsiao Y.Y."/>
            <person name="Wu W.L."/>
            <person name="Chen Y.Y."/>
            <person name="Lin Y.F."/>
            <person name="Hsu J.L."/>
            <person name="Li C.Y."/>
            <person name="Wang Z.W."/>
            <person name="Zhao X."/>
            <person name="Zhong W.Y."/>
            <person name="Ma X.K."/>
            <person name="Ma L."/>
            <person name="Huang J."/>
            <person name="Chen G.Z."/>
            <person name="Huang M.Z."/>
            <person name="Huang L."/>
            <person name="Peng D.H."/>
            <person name="Luo Y.B."/>
            <person name="Zou S.Q."/>
            <person name="Chen S.P."/>
            <person name="Lan S."/>
            <person name="Tsai W.C."/>
            <person name="Van de Peer Y."/>
            <person name="Liu Z.J."/>
        </authorList>
    </citation>
    <scope>NUCLEOTIDE SEQUENCE [LARGE SCALE GENOMIC DNA]</scope>
    <source>
        <strain evidence="3">Lor288</strain>
    </source>
</reference>
<feature type="region of interest" description="Disordered" evidence="1">
    <location>
        <begin position="81"/>
        <end position="117"/>
    </location>
</feature>
<evidence type="ECO:0000256" key="1">
    <source>
        <dbReference type="SAM" id="MobiDB-lite"/>
    </source>
</evidence>